<name>A0A1S3I2I7_LINAN</name>
<sequence length="143" mass="16231">MDLWMLAKILILSFSSLHLAGDVYWVSQRLGITTLEISAISGIFSGFGIMIRGQTQLANQNEDSGDVEQSHHGLPKYSLVKYTGTEQQDAINSNRPLERLRLSKVLTLVILTVILIRCLICRRRDRKTARWISVFPCTRLTNK</sequence>
<evidence type="ECO:0000256" key="1">
    <source>
        <dbReference type="SAM" id="Phobius"/>
    </source>
</evidence>
<dbReference type="AlphaFoldDB" id="A0A1S3I2I7"/>
<keyword evidence="3" id="KW-1185">Reference proteome</keyword>
<dbReference type="RefSeq" id="XP_013392458.1">
    <property type="nucleotide sequence ID" value="XM_013537004.1"/>
</dbReference>
<dbReference type="GeneID" id="106160411"/>
<dbReference type="InParanoid" id="A0A1S3I2I7"/>
<organism evidence="3 4">
    <name type="scientific">Lingula anatina</name>
    <name type="common">Brachiopod</name>
    <name type="synonym">Lingula unguis</name>
    <dbReference type="NCBI Taxonomy" id="7574"/>
    <lineage>
        <taxon>Eukaryota</taxon>
        <taxon>Metazoa</taxon>
        <taxon>Spiralia</taxon>
        <taxon>Lophotrochozoa</taxon>
        <taxon>Brachiopoda</taxon>
        <taxon>Linguliformea</taxon>
        <taxon>Lingulata</taxon>
        <taxon>Lingulida</taxon>
        <taxon>Linguloidea</taxon>
        <taxon>Lingulidae</taxon>
        <taxon>Lingula</taxon>
    </lineage>
</organism>
<keyword evidence="2" id="KW-0732">Signal</keyword>
<feature type="chain" id="PRO_5010306395" evidence="2">
    <location>
        <begin position="21"/>
        <end position="143"/>
    </location>
</feature>
<gene>
    <name evidence="4" type="primary">LOC106160411</name>
</gene>
<evidence type="ECO:0000256" key="2">
    <source>
        <dbReference type="SAM" id="SignalP"/>
    </source>
</evidence>
<dbReference type="Proteomes" id="UP000085678">
    <property type="component" value="Unplaced"/>
</dbReference>
<evidence type="ECO:0000313" key="3">
    <source>
        <dbReference type="Proteomes" id="UP000085678"/>
    </source>
</evidence>
<protein>
    <submittedName>
        <fullName evidence="4">Uncharacterized protein LOC106160411 isoform X1</fullName>
    </submittedName>
</protein>
<proteinExistence type="predicted"/>
<keyword evidence="1" id="KW-1133">Transmembrane helix</keyword>
<dbReference type="KEGG" id="lak:106160411"/>
<keyword evidence="1" id="KW-0812">Transmembrane</keyword>
<reference evidence="4" key="1">
    <citation type="submission" date="2025-08" db="UniProtKB">
        <authorList>
            <consortium name="RefSeq"/>
        </authorList>
    </citation>
    <scope>IDENTIFICATION</scope>
    <source>
        <tissue evidence="4">Gonads</tissue>
    </source>
</reference>
<accession>A0A1S3I2I7</accession>
<feature type="signal peptide" evidence="2">
    <location>
        <begin position="1"/>
        <end position="20"/>
    </location>
</feature>
<keyword evidence="1" id="KW-0472">Membrane</keyword>
<evidence type="ECO:0000313" key="4">
    <source>
        <dbReference type="RefSeq" id="XP_013392458.1"/>
    </source>
</evidence>
<feature type="transmembrane region" description="Helical" evidence="1">
    <location>
        <begin position="102"/>
        <end position="120"/>
    </location>
</feature>